<proteinExistence type="predicted"/>
<name>A0ABQ2KL64_9MICO</name>
<dbReference type="PANTHER" id="PTHR43135:SF3">
    <property type="entry name" value="ALPHA-D-RIBOSE 1-METHYLPHOSPHONATE 5-TRIPHOSPHATE DIPHOSPHATASE"/>
    <property type="match status" value="1"/>
</dbReference>
<organism evidence="1 2">
    <name type="scientific">Agrococcus terreus</name>
    <dbReference type="NCBI Taxonomy" id="574649"/>
    <lineage>
        <taxon>Bacteria</taxon>
        <taxon>Bacillati</taxon>
        <taxon>Actinomycetota</taxon>
        <taxon>Actinomycetes</taxon>
        <taxon>Micrococcales</taxon>
        <taxon>Microbacteriaceae</taxon>
        <taxon>Agrococcus</taxon>
    </lineage>
</organism>
<dbReference type="InterPro" id="IPR032466">
    <property type="entry name" value="Metal_Hydrolase"/>
</dbReference>
<dbReference type="Gene3D" id="3.20.20.140">
    <property type="entry name" value="Metal-dependent hydrolases"/>
    <property type="match status" value="1"/>
</dbReference>
<dbReference type="InterPro" id="IPR051781">
    <property type="entry name" value="Metallo-dep_Hydrolase"/>
</dbReference>
<protein>
    <recommendedName>
        <fullName evidence="3">Imidazolonepropionase</fullName>
    </recommendedName>
</protein>
<evidence type="ECO:0000313" key="2">
    <source>
        <dbReference type="Proteomes" id="UP000626982"/>
    </source>
</evidence>
<reference evidence="2" key="1">
    <citation type="journal article" date="2019" name="Int. J. Syst. Evol. Microbiol.">
        <title>The Global Catalogue of Microorganisms (GCM) 10K type strain sequencing project: providing services to taxonomists for standard genome sequencing and annotation.</title>
        <authorList>
            <consortium name="The Broad Institute Genomics Platform"/>
            <consortium name="The Broad Institute Genome Sequencing Center for Infectious Disease"/>
            <person name="Wu L."/>
            <person name="Ma J."/>
        </authorList>
    </citation>
    <scope>NUCLEOTIDE SEQUENCE [LARGE SCALE GENOMIC DNA]</scope>
    <source>
        <strain evidence="2">CGMCC 1.6960</strain>
    </source>
</reference>
<accession>A0ABQ2KL64</accession>
<comment type="caution">
    <text evidence="1">The sequence shown here is derived from an EMBL/GenBank/DDBJ whole genome shotgun (WGS) entry which is preliminary data.</text>
</comment>
<dbReference type="SUPFAM" id="SSF51556">
    <property type="entry name" value="Metallo-dependent hydrolases"/>
    <property type="match status" value="1"/>
</dbReference>
<dbReference type="PANTHER" id="PTHR43135">
    <property type="entry name" value="ALPHA-D-RIBOSE 1-METHYLPHOSPHONATE 5-TRIPHOSPHATE DIPHOSPHATASE"/>
    <property type="match status" value="1"/>
</dbReference>
<dbReference type="EMBL" id="BMLM01000002">
    <property type="protein sequence ID" value="GGN86375.1"/>
    <property type="molecule type" value="Genomic_DNA"/>
</dbReference>
<sequence length="360" mass="36048">MGGATDREGVERVVRVARARIGGAWHEDVVVGLGSDAGLRLAPEADRAALERLPIALLPPLTDAHVHLGLAEPAAGAIGRALDLGWVPAALPGIAAAHAAAAPALDVRWAGALLTAPGGYPSRSGWAPAEAVHEVAGAQEAAAAVAAQVAAGASAIKVALNADAGPVLDDLALVAIVAAARVAGRPVAAHVQGEGQAERAIDHGVRILAHAPWTERLDDALVTRAAERTAWVTTLSMHVRDGDDAALATAVDNVARFARAGGAVLHGTDLGNGTSRLGVEADEVAALLAAGLGASGTVDALTGSGLELLLPWPARTATALPPDVADDEAVLAALHEARAVRADDLAPTDATAAATTEEPR</sequence>
<gene>
    <name evidence="1" type="ORF">GCM10010968_19950</name>
</gene>
<dbReference type="Proteomes" id="UP000626982">
    <property type="component" value="Unassembled WGS sequence"/>
</dbReference>
<evidence type="ECO:0000313" key="1">
    <source>
        <dbReference type="EMBL" id="GGN86375.1"/>
    </source>
</evidence>
<keyword evidence="2" id="KW-1185">Reference proteome</keyword>
<evidence type="ECO:0008006" key="3">
    <source>
        <dbReference type="Google" id="ProtNLM"/>
    </source>
</evidence>